<dbReference type="EMBL" id="JANX01000856">
    <property type="protein sequence ID" value="KGM30408.1"/>
    <property type="molecule type" value="Genomic_DNA"/>
</dbReference>
<comment type="catalytic activity">
    <reaction evidence="2 4">
        <text>L-methionyl-[protein] + [thioredoxin]-disulfide + H2O = L-methionyl-(S)-S-oxide-[protein] + [thioredoxin]-dithiol</text>
        <dbReference type="Rhea" id="RHEA:14217"/>
        <dbReference type="Rhea" id="RHEA-COMP:10698"/>
        <dbReference type="Rhea" id="RHEA-COMP:10700"/>
        <dbReference type="Rhea" id="RHEA-COMP:12313"/>
        <dbReference type="Rhea" id="RHEA-COMP:12315"/>
        <dbReference type="ChEBI" id="CHEBI:15377"/>
        <dbReference type="ChEBI" id="CHEBI:16044"/>
        <dbReference type="ChEBI" id="CHEBI:29950"/>
        <dbReference type="ChEBI" id="CHEBI:44120"/>
        <dbReference type="ChEBI" id="CHEBI:50058"/>
        <dbReference type="EC" id="1.8.4.11"/>
    </reaction>
</comment>
<feature type="domain" description="Peptide methionine sulphoxide reductase MsrA" evidence="5">
    <location>
        <begin position="25"/>
        <end position="176"/>
    </location>
</feature>
<gene>
    <name evidence="4" type="primary">msrA</name>
    <name evidence="6" type="ORF">P409_33215</name>
</gene>
<organism evidence="6 7">
    <name type="scientific">Inquilinus limosus MP06</name>
    <dbReference type="NCBI Taxonomy" id="1398085"/>
    <lineage>
        <taxon>Bacteria</taxon>
        <taxon>Pseudomonadati</taxon>
        <taxon>Pseudomonadota</taxon>
        <taxon>Alphaproteobacteria</taxon>
        <taxon>Rhodospirillales</taxon>
        <taxon>Rhodospirillaceae</taxon>
        <taxon>Inquilinus</taxon>
    </lineage>
</organism>
<evidence type="ECO:0000256" key="1">
    <source>
        <dbReference type="ARBA" id="ARBA00023002"/>
    </source>
</evidence>
<comment type="catalytic activity">
    <reaction evidence="3 4">
        <text>[thioredoxin]-disulfide + L-methionine + H2O = L-methionine (S)-S-oxide + [thioredoxin]-dithiol</text>
        <dbReference type="Rhea" id="RHEA:19993"/>
        <dbReference type="Rhea" id="RHEA-COMP:10698"/>
        <dbReference type="Rhea" id="RHEA-COMP:10700"/>
        <dbReference type="ChEBI" id="CHEBI:15377"/>
        <dbReference type="ChEBI" id="CHEBI:29950"/>
        <dbReference type="ChEBI" id="CHEBI:50058"/>
        <dbReference type="ChEBI" id="CHEBI:57844"/>
        <dbReference type="ChEBI" id="CHEBI:58772"/>
        <dbReference type="EC" id="1.8.4.11"/>
    </reaction>
</comment>
<name>A0A0A0CXW2_9PROT</name>
<evidence type="ECO:0000256" key="3">
    <source>
        <dbReference type="ARBA" id="ARBA00048782"/>
    </source>
</evidence>
<protein>
    <recommendedName>
        <fullName evidence="4">Peptide methionine sulfoxide reductase MsrA</fullName>
        <shortName evidence="4">Protein-methionine-S-oxide reductase</shortName>
        <ecNumber evidence="4">1.8.4.11</ecNumber>
    </recommendedName>
    <alternativeName>
        <fullName evidence="4">Peptide-methionine (S)-S-oxide reductase</fullName>
        <shortName evidence="4">Peptide Met(O) reductase</shortName>
    </alternativeName>
</protein>
<dbReference type="PANTHER" id="PTHR43774:SF1">
    <property type="entry name" value="PEPTIDE METHIONINE SULFOXIDE REDUCTASE MSRA 2"/>
    <property type="match status" value="1"/>
</dbReference>
<evidence type="ECO:0000259" key="5">
    <source>
        <dbReference type="Pfam" id="PF01625"/>
    </source>
</evidence>
<comment type="function">
    <text evidence="4">Has an important function as a repair enzyme for proteins that have been inactivated by oxidation. Catalyzes the reversible oxidation-reduction of methionine sulfoxide in proteins to methionine.</text>
</comment>
<dbReference type="InterPro" id="IPR036509">
    <property type="entry name" value="Met_Sox_Rdtase_MsrA_sf"/>
</dbReference>
<keyword evidence="1 4" id="KW-0560">Oxidoreductase</keyword>
<dbReference type="Proteomes" id="UP000029995">
    <property type="component" value="Unassembled WGS sequence"/>
</dbReference>
<feature type="active site" evidence="4">
    <location>
        <position position="31"/>
    </location>
</feature>
<dbReference type="Pfam" id="PF01625">
    <property type="entry name" value="PMSR"/>
    <property type="match status" value="1"/>
</dbReference>
<dbReference type="GO" id="GO:0008113">
    <property type="term" value="F:peptide-methionine (S)-S-oxide reductase activity"/>
    <property type="evidence" value="ECO:0007669"/>
    <property type="project" value="UniProtKB-UniRule"/>
</dbReference>
<dbReference type="GO" id="GO:0033744">
    <property type="term" value="F:L-methionine:thioredoxin-disulfide S-oxidoreductase activity"/>
    <property type="evidence" value="ECO:0007669"/>
    <property type="project" value="RHEA"/>
</dbReference>
<dbReference type="OrthoDB" id="4174719at2"/>
<accession>A0A0A0CXW2</accession>
<dbReference type="PANTHER" id="PTHR43774">
    <property type="entry name" value="PEPTIDE METHIONINE SULFOXIDE REDUCTASE"/>
    <property type="match status" value="1"/>
</dbReference>
<dbReference type="HAMAP" id="MF_01401">
    <property type="entry name" value="MsrA"/>
    <property type="match status" value="1"/>
</dbReference>
<evidence type="ECO:0000256" key="4">
    <source>
        <dbReference type="HAMAP-Rule" id="MF_01401"/>
    </source>
</evidence>
<evidence type="ECO:0000313" key="7">
    <source>
        <dbReference type="Proteomes" id="UP000029995"/>
    </source>
</evidence>
<dbReference type="Gene3D" id="3.30.1060.10">
    <property type="entry name" value="Peptide methionine sulphoxide reductase MsrA"/>
    <property type="match status" value="1"/>
</dbReference>
<evidence type="ECO:0000313" key="6">
    <source>
        <dbReference type="EMBL" id="KGM30408.1"/>
    </source>
</evidence>
<dbReference type="AlphaFoldDB" id="A0A0A0CXW2"/>
<comment type="caution">
    <text evidence="6">The sequence shown here is derived from an EMBL/GenBank/DDBJ whole genome shotgun (WGS) entry which is preliminary data.</text>
</comment>
<dbReference type="InterPro" id="IPR002569">
    <property type="entry name" value="Met_Sox_Rdtase_MsrA_dom"/>
</dbReference>
<dbReference type="NCBIfam" id="TIGR00401">
    <property type="entry name" value="msrA"/>
    <property type="match status" value="1"/>
</dbReference>
<dbReference type="RefSeq" id="WP_034848750.1">
    <property type="nucleotide sequence ID" value="NZ_JANX01000856.1"/>
</dbReference>
<dbReference type="SUPFAM" id="SSF55068">
    <property type="entry name" value="Peptide methionine sulfoxide reductase"/>
    <property type="match status" value="1"/>
</dbReference>
<dbReference type="EC" id="1.8.4.11" evidence="4"/>
<reference evidence="6 7" key="1">
    <citation type="submission" date="2014-01" db="EMBL/GenBank/DDBJ databases">
        <title>Genome sequence determination for a cystic fibrosis isolate, Inquilinus limosus.</title>
        <authorList>
            <person name="Pino M."/>
            <person name="Di Conza J."/>
            <person name="Gutkind G."/>
        </authorList>
    </citation>
    <scope>NUCLEOTIDE SEQUENCE [LARGE SCALE GENOMIC DNA]</scope>
    <source>
        <strain evidence="6 7">MP06</strain>
    </source>
</reference>
<sequence>MALKIDPWTFPAPELDAEEQGRRSIVLGGGCFWCTEAVYSQLEGVLSVRPGYAGGTKETADYRTVCTGTTDHVEVIEVAYDAGRISLGQILKLFFSIAHDPTQKDRQGNDVGRQYRSAIFYADEQQKRVAEAYIAQIERARLFDAPVVTEVVPLEAFYEAEAYHHDYAARNPNQPYIRAVSTPKVEKLKAVHGDMLKASAKAG</sequence>
<comment type="similarity">
    <text evidence="4">Belongs to the MsrA Met sulfoxide reductase family.</text>
</comment>
<proteinExistence type="inferred from homology"/>
<evidence type="ECO:0000256" key="2">
    <source>
        <dbReference type="ARBA" id="ARBA00047806"/>
    </source>
</evidence>